<evidence type="ECO:0000256" key="3">
    <source>
        <dbReference type="ARBA" id="ARBA00022516"/>
    </source>
</evidence>
<dbReference type="RefSeq" id="WP_086782381.1">
    <property type="nucleotide sequence ID" value="NZ_JAGIOO010000001.1"/>
</dbReference>
<reference evidence="10 11" key="1">
    <citation type="submission" date="2021-03" db="EMBL/GenBank/DDBJ databases">
        <title>Sequencing the genomes of 1000 actinobacteria strains.</title>
        <authorList>
            <person name="Klenk H.-P."/>
        </authorList>
    </citation>
    <scope>NUCLEOTIDE SEQUENCE [LARGE SCALE GENOMIC DNA]</scope>
    <source>
        <strain evidence="10 11">DSM 44580</strain>
    </source>
</reference>
<keyword evidence="6" id="KW-0560">Oxidoreductase</keyword>
<gene>
    <name evidence="10" type="ORF">JOF53_008233</name>
</gene>
<dbReference type="InterPro" id="IPR012348">
    <property type="entry name" value="RNR-like"/>
</dbReference>
<dbReference type="InterPro" id="IPR005067">
    <property type="entry name" value="Fatty_acid_desaturase-2"/>
</dbReference>
<dbReference type="Gene3D" id="1.10.620.20">
    <property type="entry name" value="Ribonucleotide Reductase, subunit A"/>
    <property type="match status" value="1"/>
</dbReference>
<comment type="cofactor">
    <cofactor evidence="1">
        <name>Fe(2+)</name>
        <dbReference type="ChEBI" id="CHEBI:29033"/>
    </cofactor>
</comment>
<organism evidence="10 11">
    <name type="scientific">Crossiella equi</name>
    <dbReference type="NCBI Taxonomy" id="130796"/>
    <lineage>
        <taxon>Bacteria</taxon>
        <taxon>Bacillati</taxon>
        <taxon>Actinomycetota</taxon>
        <taxon>Actinomycetes</taxon>
        <taxon>Pseudonocardiales</taxon>
        <taxon>Pseudonocardiaceae</taxon>
        <taxon>Crossiella</taxon>
    </lineage>
</organism>
<dbReference type="InterPro" id="IPR009078">
    <property type="entry name" value="Ferritin-like_SF"/>
</dbReference>
<evidence type="ECO:0008006" key="12">
    <source>
        <dbReference type="Google" id="ProtNLM"/>
    </source>
</evidence>
<sequence>MDQETAYVLELRRSIQKAVRRSTQRPWSLDDIAWTDLRPENLTEHDRTVVKFLTYIEDHIPSYLTFFLKVFPTTGDMPTSAYLRNREYFRFLVLWAGDEERHASALTEYQISAEMADEQTVLEQLAVEGAKPWELPYEDPLELFTYAFLQEKATQLFYQRFKNVVQEPVLRDLLGKLAADEARHFGLYSHLVEASLRKAGPKALDGVKNVLRTFEMPLNGVLDGYWRMALSVVDRVGHDHTEAYDHLGRMVNRFTDTYGTPEVDDLWALIKTAQDMP</sequence>
<keyword evidence="3" id="KW-0444">Lipid biosynthesis</keyword>
<evidence type="ECO:0000313" key="10">
    <source>
        <dbReference type="EMBL" id="MBP2479361.1"/>
    </source>
</evidence>
<evidence type="ECO:0000256" key="8">
    <source>
        <dbReference type="ARBA" id="ARBA00023098"/>
    </source>
</evidence>
<accession>A0ABS5ASG0</accession>
<evidence type="ECO:0000256" key="1">
    <source>
        <dbReference type="ARBA" id="ARBA00001954"/>
    </source>
</evidence>
<dbReference type="EMBL" id="JAGIOO010000001">
    <property type="protein sequence ID" value="MBP2479361.1"/>
    <property type="molecule type" value="Genomic_DNA"/>
</dbReference>
<dbReference type="SUPFAM" id="SSF47240">
    <property type="entry name" value="Ferritin-like"/>
    <property type="match status" value="1"/>
</dbReference>
<evidence type="ECO:0000256" key="4">
    <source>
        <dbReference type="ARBA" id="ARBA00022723"/>
    </source>
</evidence>
<comment type="caution">
    <text evidence="10">The sequence shown here is derived from an EMBL/GenBank/DDBJ whole genome shotgun (WGS) entry which is preliminary data.</text>
</comment>
<dbReference type="Proteomes" id="UP001519363">
    <property type="component" value="Unassembled WGS sequence"/>
</dbReference>
<evidence type="ECO:0000256" key="6">
    <source>
        <dbReference type="ARBA" id="ARBA00023002"/>
    </source>
</evidence>
<comment type="similarity">
    <text evidence="2">Belongs to the fatty acid desaturase type 2 family.</text>
</comment>
<keyword evidence="5" id="KW-0276">Fatty acid metabolism</keyword>
<name>A0ABS5ASG0_9PSEU</name>
<keyword evidence="7" id="KW-0408">Iron</keyword>
<evidence type="ECO:0000256" key="2">
    <source>
        <dbReference type="ARBA" id="ARBA00008749"/>
    </source>
</evidence>
<dbReference type="Pfam" id="PF03405">
    <property type="entry name" value="FA_desaturase_2"/>
    <property type="match status" value="1"/>
</dbReference>
<protein>
    <recommendedName>
        <fullName evidence="12">Acyl-ACP desaturase</fullName>
    </recommendedName>
</protein>
<keyword evidence="8" id="KW-0443">Lipid metabolism</keyword>
<evidence type="ECO:0000313" key="11">
    <source>
        <dbReference type="Proteomes" id="UP001519363"/>
    </source>
</evidence>
<keyword evidence="9" id="KW-0275">Fatty acid biosynthesis</keyword>
<evidence type="ECO:0000256" key="5">
    <source>
        <dbReference type="ARBA" id="ARBA00022832"/>
    </source>
</evidence>
<keyword evidence="11" id="KW-1185">Reference proteome</keyword>
<keyword evidence="4" id="KW-0479">Metal-binding</keyword>
<evidence type="ECO:0000256" key="9">
    <source>
        <dbReference type="ARBA" id="ARBA00023160"/>
    </source>
</evidence>
<proteinExistence type="inferred from homology"/>
<evidence type="ECO:0000256" key="7">
    <source>
        <dbReference type="ARBA" id="ARBA00023004"/>
    </source>
</evidence>